<protein>
    <recommendedName>
        <fullName evidence="3">Immunity protein 22</fullName>
    </recommendedName>
</protein>
<dbReference type="Proteomes" id="UP001595868">
    <property type="component" value="Unassembled WGS sequence"/>
</dbReference>
<keyword evidence="2" id="KW-1185">Reference proteome</keyword>
<name>A0ABV8KYQ9_9ACTN</name>
<evidence type="ECO:0000313" key="2">
    <source>
        <dbReference type="Proteomes" id="UP001595868"/>
    </source>
</evidence>
<dbReference type="RefSeq" id="WP_377553623.1">
    <property type="nucleotide sequence ID" value="NZ_JBHSBN010000067.1"/>
</dbReference>
<accession>A0ABV8KYQ9</accession>
<sequence length="173" mass="19412">MVFNFGIDGYQPQWLTGVTALAAAHGERLGRLAGRRLDRVWLLWDLDDDAWFADGPVLLDFEGEQVEINHQKFDDLSITWNTVDPARPVDWPTDDDIRLAWRHDTSPEIAALPGQTLRVVELLEWTGADVANGMVAVGFTFADGQLTIYNALDENGLAFNPPEPDYRRHPLVG</sequence>
<evidence type="ECO:0000313" key="1">
    <source>
        <dbReference type="EMBL" id="MFC4110827.1"/>
    </source>
</evidence>
<gene>
    <name evidence="1" type="ORF">ACFOX0_33575</name>
</gene>
<dbReference type="EMBL" id="JBHSBN010000067">
    <property type="protein sequence ID" value="MFC4110827.1"/>
    <property type="molecule type" value="Genomic_DNA"/>
</dbReference>
<comment type="caution">
    <text evidence="1">The sequence shown here is derived from an EMBL/GenBank/DDBJ whole genome shotgun (WGS) entry which is preliminary data.</text>
</comment>
<organism evidence="1 2">
    <name type="scientific">Micromonospora zhanjiangensis</name>
    <dbReference type="NCBI Taxonomy" id="1522057"/>
    <lineage>
        <taxon>Bacteria</taxon>
        <taxon>Bacillati</taxon>
        <taxon>Actinomycetota</taxon>
        <taxon>Actinomycetes</taxon>
        <taxon>Micromonosporales</taxon>
        <taxon>Micromonosporaceae</taxon>
        <taxon>Micromonospora</taxon>
    </lineage>
</organism>
<proteinExistence type="predicted"/>
<reference evidence="2" key="1">
    <citation type="journal article" date="2019" name="Int. J. Syst. Evol. Microbiol.">
        <title>The Global Catalogue of Microorganisms (GCM) 10K type strain sequencing project: providing services to taxonomists for standard genome sequencing and annotation.</title>
        <authorList>
            <consortium name="The Broad Institute Genomics Platform"/>
            <consortium name="The Broad Institute Genome Sequencing Center for Infectious Disease"/>
            <person name="Wu L."/>
            <person name="Ma J."/>
        </authorList>
    </citation>
    <scope>NUCLEOTIDE SEQUENCE [LARGE SCALE GENOMIC DNA]</scope>
    <source>
        <strain evidence="2">2902at01</strain>
    </source>
</reference>
<evidence type="ECO:0008006" key="3">
    <source>
        <dbReference type="Google" id="ProtNLM"/>
    </source>
</evidence>